<keyword evidence="7" id="KW-0961">Cell wall biogenesis/degradation</keyword>
<accession>A0AAQ3KVF6</accession>
<dbReference type="GO" id="GO:0071669">
    <property type="term" value="P:plant-type cell wall organization or biogenesis"/>
    <property type="evidence" value="ECO:0007669"/>
    <property type="project" value="UniProtKB-ARBA"/>
</dbReference>
<sequence length="749" mass="83268">MAADQCRLHERVPLSKPLQRLSDLLILFLLLSLVAYRVASLRSHGGHAWFVALVCESWFAFVWLLNVNAKWNRVTYKTFPPRLSNIRTSLPAVDLFVTTADPELEPPIITVNTVLSLLAVDYPVGKLACYVSDDGGSPVTFYSLLQSVKFAKLWVPFCKKYNVRVRAPSVYFSTHPAESTDTASSHFIQQWTHLKNEYEELQRRIESANEDQIPHHMSHELKDFLNIERRNHPSIVKVIWENKEGSEGGLMPHLIYVAREKRPKHPHHYKAGALNVLTRVSGVMTNAAFMLNVDCDMFANNPEVILHGMCLLLGDETSSGFVQAPQEFHGALRDDPFGNQLVVLQKQFMPGLQGIRGPFYAGTGCFHRRKVIYGSPPNNNNKNKANLSREELEMVFGNSTEFIESAVEATWGKCNNDLPSNISGRIEAAKKVASSTYEFNTSWGKEIGLLYGSVTEDVLTGLRCHSIGWRSALLMLEPPAFLGNAPTGGPASLSQQKRWATGLLEIFASKRSPVLAVITKELTFRQCLGYLLLLVWPVRGVVEVCYALLPAYCLLTSSSFLPKASELGFLALLLALFVIYNAYTLAEYLQCGLSIRAWWNNQRMLKIYSLNAWLLGFFSALLKILGISDTIFEVTRKDQRNNDDSNDTTNTADDGRFTFDSSLVFVPGTAVVLVNVSALVLGGRQIIVGAMEEKGAGVGELACSVLVLVYLWPFVKGLVGKGSYGIPWAVICKAAVPACFFMHLCINSV</sequence>
<keyword evidence="2" id="KW-0328">Glycosyltransferase</keyword>
<dbReference type="Pfam" id="PF03552">
    <property type="entry name" value="Cellulose_synt"/>
    <property type="match status" value="1"/>
</dbReference>
<evidence type="ECO:0000256" key="4">
    <source>
        <dbReference type="ARBA" id="ARBA00022692"/>
    </source>
</evidence>
<feature type="transmembrane region" description="Helical" evidence="11">
    <location>
        <begin position="21"/>
        <end position="40"/>
    </location>
</feature>
<evidence type="ECO:0000256" key="7">
    <source>
        <dbReference type="ARBA" id="ARBA00023316"/>
    </source>
</evidence>
<dbReference type="InterPro" id="IPR029044">
    <property type="entry name" value="Nucleotide-diphossugar_trans"/>
</dbReference>
<dbReference type="InterPro" id="IPR005150">
    <property type="entry name" value="Cellulose_synth"/>
</dbReference>
<feature type="active site" evidence="8">
    <location>
        <position position="134"/>
    </location>
</feature>
<feature type="binding site" evidence="10">
    <location>
        <position position="294"/>
    </location>
    <ligand>
        <name>Mn(2+)</name>
        <dbReference type="ChEBI" id="CHEBI:29035"/>
    </ligand>
</feature>
<dbReference type="PANTHER" id="PTHR13301">
    <property type="entry name" value="X-BOX TRANSCRIPTION FACTOR-RELATED"/>
    <property type="match status" value="1"/>
</dbReference>
<evidence type="ECO:0000256" key="6">
    <source>
        <dbReference type="ARBA" id="ARBA00023136"/>
    </source>
</evidence>
<dbReference type="GO" id="GO:0012505">
    <property type="term" value="C:endomembrane system"/>
    <property type="evidence" value="ECO:0007669"/>
    <property type="project" value="UniProtKB-SubCell"/>
</dbReference>
<dbReference type="Proteomes" id="UP001327560">
    <property type="component" value="Chromosome 7"/>
</dbReference>
<feature type="binding site" evidence="9">
    <location>
        <position position="134"/>
    </location>
    <ligand>
        <name>UDP-alpha-D-glucose</name>
        <dbReference type="ChEBI" id="CHEBI:58885"/>
    </ligand>
</feature>
<dbReference type="GO" id="GO:0030244">
    <property type="term" value="P:cellulose biosynthetic process"/>
    <property type="evidence" value="ECO:0007669"/>
    <property type="project" value="InterPro"/>
</dbReference>
<feature type="transmembrane region" description="Helical" evidence="11">
    <location>
        <begin position="695"/>
        <end position="714"/>
    </location>
</feature>
<feature type="transmembrane region" description="Helical" evidence="11">
    <location>
        <begin position="569"/>
        <end position="586"/>
    </location>
</feature>
<dbReference type="EMBL" id="CP136896">
    <property type="protein sequence ID" value="WOL15519.1"/>
    <property type="molecule type" value="Genomic_DNA"/>
</dbReference>
<feature type="transmembrane region" description="Helical" evidence="11">
    <location>
        <begin position="46"/>
        <end position="67"/>
    </location>
</feature>
<comment type="subcellular location">
    <subcellularLocation>
        <location evidence="1">Endomembrane system</location>
        <topology evidence="1">Multi-pass membrane protein</topology>
    </subcellularLocation>
</comment>
<dbReference type="GO" id="GO:0016760">
    <property type="term" value="F:cellulose synthase (UDP-forming) activity"/>
    <property type="evidence" value="ECO:0007669"/>
    <property type="project" value="InterPro"/>
</dbReference>
<evidence type="ECO:0000256" key="5">
    <source>
        <dbReference type="ARBA" id="ARBA00022989"/>
    </source>
</evidence>
<keyword evidence="5 11" id="KW-1133">Transmembrane helix</keyword>
<proteinExistence type="predicted"/>
<feature type="transmembrane region" description="Helical" evidence="11">
    <location>
        <begin position="726"/>
        <end position="746"/>
    </location>
</feature>
<feature type="active site" evidence="8">
    <location>
        <position position="457"/>
    </location>
</feature>
<feature type="binding site" evidence="9">
    <location>
        <position position="105"/>
    </location>
    <ligand>
        <name>UDP-alpha-D-glucose</name>
        <dbReference type="ChEBI" id="CHEBI:58885"/>
    </ligand>
</feature>
<dbReference type="SUPFAM" id="SSF53448">
    <property type="entry name" value="Nucleotide-diphospho-sugar transferases"/>
    <property type="match status" value="1"/>
</dbReference>
<evidence type="ECO:0000313" key="12">
    <source>
        <dbReference type="EMBL" id="WOL15519.1"/>
    </source>
</evidence>
<evidence type="ECO:0000256" key="9">
    <source>
        <dbReference type="PIRSR" id="PIRSR605150-2"/>
    </source>
</evidence>
<evidence type="ECO:0000256" key="2">
    <source>
        <dbReference type="ARBA" id="ARBA00022676"/>
    </source>
</evidence>
<evidence type="ECO:0000256" key="1">
    <source>
        <dbReference type="ARBA" id="ARBA00004127"/>
    </source>
</evidence>
<evidence type="ECO:0000256" key="8">
    <source>
        <dbReference type="PIRSR" id="PIRSR605150-1"/>
    </source>
</evidence>
<keyword evidence="4 11" id="KW-0812">Transmembrane</keyword>
<feature type="binding site" evidence="10">
    <location>
        <position position="270"/>
    </location>
    <ligand>
        <name>Mn(2+)</name>
        <dbReference type="ChEBI" id="CHEBI:29035"/>
    </ligand>
</feature>
<keyword evidence="6 11" id="KW-0472">Membrane</keyword>
<dbReference type="AlphaFoldDB" id="A0AAQ3KVF6"/>
<keyword evidence="13" id="KW-1185">Reference proteome</keyword>
<evidence type="ECO:0000256" key="11">
    <source>
        <dbReference type="SAM" id="Phobius"/>
    </source>
</evidence>
<evidence type="ECO:0000256" key="3">
    <source>
        <dbReference type="ARBA" id="ARBA00022679"/>
    </source>
</evidence>
<reference evidence="12 13" key="1">
    <citation type="submission" date="2023-10" db="EMBL/GenBank/DDBJ databases">
        <title>Chromosome-scale genome assembly provides insights into flower coloration mechanisms of Canna indica.</title>
        <authorList>
            <person name="Li C."/>
        </authorList>
    </citation>
    <scope>NUCLEOTIDE SEQUENCE [LARGE SCALE GENOMIC DNA]</scope>
    <source>
        <tissue evidence="12">Flower</tissue>
    </source>
</reference>
<organism evidence="12 13">
    <name type="scientific">Canna indica</name>
    <name type="common">Indian-shot</name>
    <dbReference type="NCBI Taxonomy" id="4628"/>
    <lineage>
        <taxon>Eukaryota</taxon>
        <taxon>Viridiplantae</taxon>
        <taxon>Streptophyta</taxon>
        <taxon>Embryophyta</taxon>
        <taxon>Tracheophyta</taxon>
        <taxon>Spermatophyta</taxon>
        <taxon>Magnoliopsida</taxon>
        <taxon>Liliopsida</taxon>
        <taxon>Zingiberales</taxon>
        <taxon>Cannaceae</taxon>
        <taxon>Canna</taxon>
    </lineage>
</organism>
<protein>
    <submittedName>
        <fullName evidence="12">Cellulose synthase-like protein H1</fullName>
    </submittedName>
</protein>
<keyword evidence="3" id="KW-0808">Transferase</keyword>
<feature type="transmembrane region" description="Helical" evidence="11">
    <location>
        <begin position="528"/>
        <end position="549"/>
    </location>
</feature>
<name>A0AAQ3KVF6_9LILI</name>
<dbReference type="GO" id="GO:0016020">
    <property type="term" value="C:membrane"/>
    <property type="evidence" value="ECO:0007669"/>
    <property type="project" value="InterPro"/>
</dbReference>
<evidence type="ECO:0000256" key="10">
    <source>
        <dbReference type="PIRSR" id="PIRSR605150-3"/>
    </source>
</evidence>
<evidence type="ECO:0000313" key="13">
    <source>
        <dbReference type="Proteomes" id="UP001327560"/>
    </source>
</evidence>
<dbReference type="Gene3D" id="3.90.550.10">
    <property type="entry name" value="Spore Coat Polysaccharide Biosynthesis Protein SpsA, Chain A"/>
    <property type="match status" value="1"/>
</dbReference>
<gene>
    <name evidence="12" type="ORF">Cni_G24300</name>
</gene>
<feature type="transmembrane region" description="Helical" evidence="11">
    <location>
        <begin position="663"/>
        <end position="683"/>
    </location>
</feature>
<feature type="transmembrane region" description="Helical" evidence="11">
    <location>
        <begin position="607"/>
        <end position="627"/>
    </location>
</feature>
<dbReference type="GO" id="GO:0071555">
    <property type="term" value="P:cell wall organization"/>
    <property type="evidence" value="ECO:0007669"/>
    <property type="project" value="UniProtKB-KW"/>
</dbReference>